<dbReference type="InterPro" id="IPR036890">
    <property type="entry name" value="HATPase_C_sf"/>
</dbReference>
<dbReference type="CDD" id="cd00130">
    <property type="entry name" value="PAS"/>
    <property type="match status" value="4"/>
</dbReference>
<dbReference type="InterPro" id="IPR036097">
    <property type="entry name" value="HisK_dim/P_sf"/>
</dbReference>
<evidence type="ECO:0000256" key="2">
    <source>
        <dbReference type="ARBA" id="ARBA00012438"/>
    </source>
</evidence>
<dbReference type="PROSITE" id="PS50113">
    <property type="entry name" value="PAC"/>
    <property type="match status" value="3"/>
</dbReference>
<dbReference type="InterPro" id="IPR003594">
    <property type="entry name" value="HATPase_dom"/>
</dbReference>
<dbReference type="NCBIfam" id="TIGR00229">
    <property type="entry name" value="sensory_box"/>
    <property type="match status" value="3"/>
</dbReference>
<feature type="domain" description="Histidine kinase" evidence="7">
    <location>
        <begin position="1070"/>
        <end position="1283"/>
    </location>
</feature>
<evidence type="ECO:0000313" key="10">
    <source>
        <dbReference type="EMBL" id="WMN07914.1"/>
    </source>
</evidence>
<dbReference type="SMART" id="SM00388">
    <property type="entry name" value="HisKA"/>
    <property type="match status" value="1"/>
</dbReference>
<dbReference type="Gene3D" id="1.10.287.130">
    <property type="match status" value="1"/>
</dbReference>
<keyword evidence="6" id="KW-0175">Coiled coil</keyword>
<protein>
    <recommendedName>
        <fullName evidence="2">histidine kinase</fullName>
        <ecNumber evidence="2">2.7.13.3</ecNumber>
    </recommendedName>
</protein>
<dbReference type="SMART" id="SM00091">
    <property type="entry name" value="PAS"/>
    <property type="match status" value="5"/>
</dbReference>
<dbReference type="InterPro" id="IPR004358">
    <property type="entry name" value="Sig_transdc_His_kin-like_C"/>
</dbReference>
<dbReference type="PROSITE" id="PS50109">
    <property type="entry name" value="HIS_KIN"/>
    <property type="match status" value="1"/>
</dbReference>
<comment type="catalytic activity">
    <reaction evidence="1">
        <text>ATP + protein L-histidine = ADP + protein N-phospho-L-histidine.</text>
        <dbReference type="EC" id="2.7.13.3"/>
    </reaction>
</comment>
<dbReference type="SUPFAM" id="SSF55785">
    <property type="entry name" value="PYP-like sensor domain (PAS domain)"/>
    <property type="match status" value="6"/>
</dbReference>
<feature type="domain" description="PAC" evidence="9">
    <location>
        <begin position="615"/>
        <end position="666"/>
    </location>
</feature>
<feature type="domain" description="PAC" evidence="9">
    <location>
        <begin position="993"/>
        <end position="1045"/>
    </location>
</feature>
<dbReference type="Pfam" id="PF13185">
    <property type="entry name" value="GAF_2"/>
    <property type="match status" value="1"/>
</dbReference>
<dbReference type="PRINTS" id="PR00344">
    <property type="entry name" value="BCTRLSENSOR"/>
</dbReference>
<evidence type="ECO:0000256" key="3">
    <source>
        <dbReference type="ARBA" id="ARBA00022553"/>
    </source>
</evidence>
<dbReference type="Pfam" id="PF08447">
    <property type="entry name" value="PAS_3"/>
    <property type="match status" value="5"/>
</dbReference>
<dbReference type="InterPro" id="IPR052162">
    <property type="entry name" value="Sensor_kinase/Photoreceptor"/>
</dbReference>
<evidence type="ECO:0000259" key="9">
    <source>
        <dbReference type="PROSITE" id="PS50113"/>
    </source>
</evidence>
<dbReference type="InterPro" id="IPR001610">
    <property type="entry name" value="PAC"/>
</dbReference>
<evidence type="ECO:0000259" key="7">
    <source>
        <dbReference type="PROSITE" id="PS50109"/>
    </source>
</evidence>
<feature type="domain" description="PAC" evidence="9">
    <location>
        <begin position="82"/>
        <end position="134"/>
    </location>
</feature>
<dbReference type="PANTHER" id="PTHR43304">
    <property type="entry name" value="PHYTOCHROME-LIKE PROTEIN CPH1"/>
    <property type="match status" value="1"/>
</dbReference>
<keyword evidence="4" id="KW-0808">Transferase</keyword>
<feature type="coiled-coil region" evidence="6">
    <location>
        <begin position="249"/>
        <end position="280"/>
    </location>
</feature>
<evidence type="ECO:0000256" key="1">
    <source>
        <dbReference type="ARBA" id="ARBA00000085"/>
    </source>
</evidence>
<dbReference type="Gene3D" id="3.30.450.40">
    <property type="match status" value="1"/>
</dbReference>
<dbReference type="Gene3D" id="3.30.450.20">
    <property type="entry name" value="PAS domain"/>
    <property type="match status" value="7"/>
</dbReference>
<dbReference type="SMART" id="SM00086">
    <property type="entry name" value="PAC"/>
    <property type="match status" value="6"/>
</dbReference>
<dbReference type="SUPFAM" id="SSF55874">
    <property type="entry name" value="ATPase domain of HSP90 chaperone/DNA topoisomerase II/histidine kinase"/>
    <property type="match status" value="1"/>
</dbReference>
<dbReference type="SUPFAM" id="SSF47384">
    <property type="entry name" value="Homodimeric domain of signal transducing histidine kinase"/>
    <property type="match status" value="1"/>
</dbReference>
<keyword evidence="5" id="KW-0418">Kinase</keyword>
<dbReference type="PANTHER" id="PTHR43304:SF1">
    <property type="entry name" value="PAC DOMAIN-CONTAINING PROTEIN"/>
    <property type="match status" value="1"/>
</dbReference>
<dbReference type="SUPFAM" id="SSF55781">
    <property type="entry name" value="GAF domain-like"/>
    <property type="match status" value="1"/>
</dbReference>
<dbReference type="InterPro" id="IPR000014">
    <property type="entry name" value="PAS"/>
</dbReference>
<name>A0AA51N848_9BACT</name>
<dbReference type="FunFam" id="3.30.565.10:FF:000006">
    <property type="entry name" value="Sensor histidine kinase WalK"/>
    <property type="match status" value="1"/>
</dbReference>
<dbReference type="InterPro" id="IPR005467">
    <property type="entry name" value="His_kinase_dom"/>
</dbReference>
<dbReference type="InterPro" id="IPR003018">
    <property type="entry name" value="GAF"/>
</dbReference>
<evidence type="ECO:0000256" key="4">
    <source>
        <dbReference type="ARBA" id="ARBA00022679"/>
    </source>
</evidence>
<sequence>MNVNHQKNKMLNQQIESLANMGSWEYFYSEQCFNWSDGLFDMLGYEPNEFEVTFEKFKELVHPDEQEKIDEFFKSGKKIKTKQTTVHLLTKSGKYLKVKAKANLLNLSNGVKEQLIGIFQDLSEQESTENDLKIFKERFELVNKASNNVIYDWDIVNDKIFWGEGLERAFGHKSNEGFKLNDWAKWIHPDDADEVLQSIDIFLSDQKQKRWSCEYRFEDYNEKYAYVKDVGYLVRDEKGKATRLIGIISEKTQVKLESIRQEIQEQLNRIFKKEDNLESSLRNSLKYLSEFSDYSAGEIWLTSEDDHHIRIMSHYARNKTAETYYEICELQELKKGEGLAGNCWQKGEIMVWNNLAETDIYLQKKAIEKTHINHAVAYPLYSAQSIIGVVLFLHKSKIEDRSHTITNFKVLQNFLADEIIRKQQEEELNLFFESAPDILVIANTKGYFTKVNPAFCDLLGYTADELKSQPFKNFIHPDDLLSTTNEYDNIVKEGKFTDNFLNRYRTKSGEYKWISWKSSAGFGPDNLSFSYARDFTDIIKLQESIDNASKLAKVGGWEFNLVTQESYWSPITKEIHDVPPSFVPSIETGISFYHPDYRDLVTESVKKALKKGESYKFEAKIITAKGKEKWIRSIGNAELVDGECVRIYGSFQDISSEKTAKERLRKLSDNIPGVLFRFHLKTDGTQLVDYVSQGAKEIWGLTPQEAMNDISVLWKGVKLGGDFEAVIKEIQKSAQNLSRFNMRWRYVMPDGEIKFHDCFANPEKTTDGTIIWDAITIDATEFQYYETLADRTAKIARIGSWELKIKDEKPYGDVYWSSVTKEILEVEHDFKPTVESGFGFYIDKSRELIEHSIDQLIKKGDNFDLELLVETQKRNNIWIRIIGNAERIEGQTVKIYGSIQDINSKKTSEEKIKNSNERFEKAALATNDAIWDWNIKTNKTVRSGFGFEKQFGYKTYNADKDDQFWLKNIHPDDLERVQNSQSKAINNKKYNYWKDQYRFKTKSGEYAHVIDKGFIVRDESGEAIRMIGATTDITDRIKYEKSLIEVNEQLQKQTFELSKSNAELEQFAYVASHDLQEPLRMVSSFLTQLEKKYGDKLDEKGIQYINFAVDGAKRMRQIILDLLDYSRIGKHEEEKKEINLNEIIDEVCLLNRKKIDELDAKIYYKKLPSIINHNAPMIQLFQNLISNALKYIEEGVQPKIIIDASDKLEYWEFTVKDNGIGIDEKYFNKIFNIFQRLHNKHEYSGSGVGLAIVKKIIDHNNGKIWVDSEIGKGTTFHFTLPKV</sequence>
<dbReference type="GO" id="GO:0000155">
    <property type="term" value="F:phosphorelay sensor kinase activity"/>
    <property type="evidence" value="ECO:0007669"/>
    <property type="project" value="InterPro"/>
</dbReference>
<evidence type="ECO:0000259" key="8">
    <source>
        <dbReference type="PROSITE" id="PS50112"/>
    </source>
</evidence>
<reference evidence="10" key="1">
    <citation type="submission" date="2023-08" db="EMBL/GenBank/DDBJ databases">
        <title>Comparative genomics and taxonomic characterization of three novel marine species of genus Marivirga.</title>
        <authorList>
            <person name="Muhammad N."/>
            <person name="Kim S.-G."/>
        </authorList>
    </citation>
    <scope>NUCLEOTIDE SEQUENCE [LARGE SCALE GENOMIC DNA]</scope>
    <source>
        <strain evidence="10">ABR2-2</strain>
    </source>
</reference>
<feature type="domain" description="PAS" evidence="8">
    <location>
        <begin position="424"/>
        <end position="494"/>
    </location>
</feature>
<dbReference type="InterPro" id="IPR029016">
    <property type="entry name" value="GAF-like_dom_sf"/>
</dbReference>
<keyword evidence="3" id="KW-0597">Phosphoprotein</keyword>
<dbReference type="EMBL" id="CP129970">
    <property type="protein sequence ID" value="WMN07914.1"/>
    <property type="molecule type" value="Genomic_DNA"/>
</dbReference>
<evidence type="ECO:0000256" key="6">
    <source>
        <dbReference type="SAM" id="Coils"/>
    </source>
</evidence>
<dbReference type="Gene3D" id="3.30.565.10">
    <property type="entry name" value="Histidine kinase-like ATPase, C-terminal domain"/>
    <property type="match status" value="1"/>
</dbReference>
<dbReference type="InterPro" id="IPR013655">
    <property type="entry name" value="PAS_fold_3"/>
</dbReference>
<proteinExistence type="predicted"/>
<dbReference type="Pfam" id="PF00512">
    <property type="entry name" value="HisKA"/>
    <property type="match status" value="1"/>
</dbReference>
<organism evidence="10 11">
    <name type="scientific">Marivirga arenosa</name>
    <dbReference type="NCBI Taxonomy" id="3059076"/>
    <lineage>
        <taxon>Bacteria</taxon>
        <taxon>Pseudomonadati</taxon>
        <taxon>Bacteroidota</taxon>
        <taxon>Cytophagia</taxon>
        <taxon>Cytophagales</taxon>
        <taxon>Marivirgaceae</taxon>
        <taxon>Marivirga</taxon>
    </lineage>
</organism>
<gene>
    <name evidence="10" type="ORF">QYS48_30350</name>
</gene>
<dbReference type="EC" id="2.7.13.3" evidence="2"/>
<dbReference type="InterPro" id="IPR035965">
    <property type="entry name" value="PAS-like_dom_sf"/>
</dbReference>
<evidence type="ECO:0000256" key="5">
    <source>
        <dbReference type="ARBA" id="ARBA00022777"/>
    </source>
</evidence>
<accession>A0AA51N848</accession>
<keyword evidence="11" id="KW-1185">Reference proteome</keyword>
<dbReference type="RefSeq" id="WP_308358218.1">
    <property type="nucleotide sequence ID" value="NZ_CP129970.2"/>
</dbReference>
<dbReference type="InterPro" id="IPR003661">
    <property type="entry name" value="HisK_dim/P_dom"/>
</dbReference>
<dbReference type="Proteomes" id="UP001244443">
    <property type="component" value="Chromosome"/>
</dbReference>
<dbReference type="CDD" id="cd00082">
    <property type="entry name" value="HisKA"/>
    <property type="match status" value="1"/>
</dbReference>
<evidence type="ECO:0000313" key="11">
    <source>
        <dbReference type="Proteomes" id="UP001244443"/>
    </source>
</evidence>
<dbReference type="InterPro" id="IPR000700">
    <property type="entry name" value="PAS-assoc_C"/>
</dbReference>
<dbReference type="Pfam" id="PF02518">
    <property type="entry name" value="HATPase_c"/>
    <property type="match status" value="1"/>
</dbReference>
<dbReference type="SMART" id="SM00387">
    <property type="entry name" value="HATPase_c"/>
    <property type="match status" value="1"/>
</dbReference>
<dbReference type="PROSITE" id="PS50112">
    <property type="entry name" value="PAS"/>
    <property type="match status" value="1"/>
</dbReference>